<dbReference type="OrthoDB" id="413953at2759"/>
<dbReference type="Gene3D" id="3.40.50.1000">
    <property type="entry name" value="HAD superfamily/HAD-like"/>
    <property type="match status" value="2"/>
</dbReference>
<dbReference type="InterPro" id="IPR036412">
    <property type="entry name" value="HAD-like_sf"/>
</dbReference>
<proteinExistence type="predicted"/>
<name>A0A8B6DMX9_MYTGA</name>
<dbReference type="InterPro" id="IPR023214">
    <property type="entry name" value="HAD_sf"/>
</dbReference>
<gene>
    <name evidence="1" type="ORF">MGAL_10B065382</name>
</gene>
<dbReference type="EMBL" id="UYJE01003643">
    <property type="protein sequence ID" value="VDI21125.1"/>
    <property type="molecule type" value="Genomic_DNA"/>
</dbReference>
<dbReference type="GO" id="GO:0016791">
    <property type="term" value="F:phosphatase activity"/>
    <property type="evidence" value="ECO:0007669"/>
    <property type="project" value="TreeGrafter"/>
</dbReference>
<evidence type="ECO:0000313" key="2">
    <source>
        <dbReference type="Proteomes" id="UP000596742"/>
    </source>
</evidence>
<keyword evidence="2" id="KW-1185">Reference proteome</keyword>
<dbReference type="Proteomes" id="UP000596742">
    <property type="component" value="Unassembled WGS sequence"/>
</dbReference>
<dbReference type="PANTHER" id="PTHR19288:SF93">
    <property type="entry name" value="FI11325P-RELATED"/>
    <property type="match status" value="1"/>
</dbReference>
<dbReference type="PANTHER" id="PTHR19288">
    <property type="entry name" value="4-NITROPHENYLPHOSPHATASE-RELATED"/>
    <property type="match status" value="1"/>
</dbReference>
<reference evidence="1" key="1">
    <citation type="submission" date="2018-11" db="EMBL/GenBank/DDBJ databases">
        <authorList>
            <person name="Alioto T."/>
            <person name="Alioto T."/>
        </authorList>
    </citation>
    <scope>NUCLEOTIDE SEQUENCE</scope>
</reference>
<comment type="caution">
    <text evidence="1">The sequence shown here is derived from an EMBL/GenBank/DDBJ whole genome shotgun (WGS) entry which is preliminary data.</text>
</comment>
<dbReference type="GO" id="GO:0005737">
    <property type="term" value="C:cytoplasm"/>
    <property type="evidence" value="ECO:0007669"/>
    <property type="project" value="TreeGrafter"/>
</dbReference>
<evidence type="ECO:0000313" key="1">
    <source>
        <dbReference type="EMBL" id="VDI21125.1"/>
    </source>
</evidence>
<organism evidence="1 2">
    <name type="scientific">Mytilus galloprovincialis</name>
    <name type="common">Mediterranean mussel</name>
    <dbReference type="NCBI Taxonomy" id="29158"/>
    <lineage>
        <taxon>Eukaryota</taxon>
        <taxon>Metazoa</taxon>
        <taxon>Spiralia</taxon>
        <taxon>Lophotrochozoa</taxon>
        <taxon>Mollusca</taxon>
        <taxon>Bivalvia</taxon>
        <taxon>Autobranchia</taxon>
        <taxon>Pteriomorphia</taxon>
        <taxon>Mytilida</taxon>
        <taxon>Mytiloidea</taxon>
        <taxon>Mytilidae</taxon>
        <taxon>Mytilinae</taxon>
        <taxon>Mytilus</taxon>
    </lineage>
</organism>
<dbReference type="SUPFAM" id="SSF56784">
    <property type="entry name" value="HAD-like"/>
    <property type="match status" value="1"/>
</dbReference>
<evidence type="ECO:0008006" key="3">
    <source>
        <dbReference type="Google" id="ProtNLM"/>
    </source>
</evidence>
<sequence length="134" mass="14732">MVTLFVATNEDTHLPLAGDLVVPGTGAVVGAIKIPARKEPVVVGKPNSVMFDLLKKEHNLDPSRCMMVGDRSDTDIHMANLCGMDSLLVFSGDMSYERLQDLQKSADTDDKKLNIPKYYCDKLGDLGSFIQQFI</sequence>
<accession>A0A8B6DMX9</accession>
<protein>
    <recommendedName>
        <fullName evidence="3">Phosphoglycolate phosphatase</fullName>
    </recommendedName>
</protein>
<dbReference type="Pfam" id="PF13242">
    <property type="entry name" value="Hydrolase_like"/>
    <property type="match status" value="1"/>
</dbReference>
<dbReference type="AlphaFoldDB" id="A0A8B6DMX9"/>